<feature type="region of interest" description="Disordered" evidence="2">
    <location>
        <begin position="147"/>
        <end position="181"/>
    </location>
</feature>
<dbReference type="Proteomes" id="UP000078512">
    <property type="component" value="Unassembled WGS sequence"/>
</dbReference>
<dbReference type="OrthoDB" id="434647at2759"/>
<keyword evidence="1" id="KW-1133">Transmembrane helix</keyword>
<evidence type="ECO:0000256" key="1">
    <source>
        <dbReference type="RuleBase" id="RU362006"/>
    </source>
</evidence>
<gene>
    <name evidence="3" type="ORF">K457DRAFT_140224</name>
</gene>
<keyword evidence="1" id="KW-0812">Transmembrane</keyword>
<dbReference type="GO" id="GO:0071786">
    <property type="term" value="P:endoplasmic reticulum tubular network organization"/>
    <property type="evidence" value="ECO:0007669"/>
    <property type="project" value="TreeGrafter"/>
</dbReference>
<feature type="compositionally biased region" description="Polar residues" evidence="2">
    <location>
        <begin position="318"/>
        <end position="349"/>
    </location>
</feature>
<comment type="similarity">
    <text evidence="1">Belongs to the DP1 family.</text>
</comment>
<reference evidence="3 4" key="1">
    <citation type="submission" date="2016-05" db="EMBL/GenBank/DDBJ databases">
        <title>Genome sequencing reveals origins of a unique bacterial endosymbiosis in the earliest lineages of terrestrial Fungi.</title>
        <authorList>
            <consortium name="DOE Joint Genome Institute"/>
            <person name="Uehling J."/>
            <person name="Gryganskyi A."/>
            <person name="Hameed K."/>
            <person name="Tschaplinski T."/>
            <person name="Misztal P."/>
            <person name="Wu S."/>
            <person name="Desiro A."/>
            <person name="Vande Pol N."/>
            <person name="Du Z.-Y."/>
            <person name="Zienkiewicz A."/>
            <person name="Zienkiewicz K."/>
            <person name="Morin E."/>
            <person name="Tisserant E."/>
            <person name="Splivallo R."/>
            <person name="Hainaut M."/>
            <person name="Henrissat B."/>
            <person name="Ohm R."/>
            <person name="Kuo A."/>
            <person name="Yan J."/>
            <person name="Lipzen A."/>
            <person name="Nolan M."/>
            <person name="Labutti K."/>
            <person name="Barry K."/>
            <person name="Goldstein A."/>
            <person name="Labbe J."/>
            <person name="Schadt C."/>
            <person name="Tuskan G."/>
            <person name="Grigoriev I."/>
            <person name="Martin F."/>
            <person name="Vilgalys R."/>
            <person name="Bonito G."/>
        </authorList>
    </citation>
    <scope>NUCLEOTIDE SEQUENCE [LARGE SCALE GENOMIC DNA]</scope>
    <source>
        <strain evidence="3 4">AG-77</strain>
    </source>
</reference>
<dbReference type="PANTHER" id="PTHR12300">
    <property type="entry name" value="HVA22-LIKE PROTEINS"/>
    <property type="match status" value="1"/>
</dbReference>
<name>A0A197JMV3_9FUNG</name>
<evidence type="ECO:0000313" key="4">
    <source>
        <dbReference type="Proteomes" id="UP000078512"/>
    </source>
</evidence>
<evidence type="ECO:0000313" key="3">
    <source>
        <dbReference type="EMBL" id="OAQ26577.1"/>
    </source>
</evidence>
<feature type="transmembrane region" description="Helical" evidence="1">
    <location>
        <begin position="37"/>
        <end position="65"/>
    </location>
</feature>
<evidence type="ECO:0000256" key="2">
    <source>
        <dbReference type="SAM" id="MobiDB-lite"/>
    </source>
</evidence>
<dbReference type="Pfam" id="PF03134">
    <property type="entry name" value="TB2_DP1_HVA22"/>
    <property type="match status" value="1"/>
</dbReference>
<dbReference type="PANTHER" id="PTHR12300:SF117">
    <property type="entry name" value="LP05237P-RELATED"/>
    <property type="match status" value="1"/>
</dbReference>
<feature type="region of interest" description="Disordered" evidence="2">
    <location>
        <begin position="210"/>
        <end position="248"/>
    </location>
</feature>
<keyword evidence="4" id="KW-1185">Reference proteome</keyword>
<protein>
    <recommendedName>
        <fullName evidence="1">Protein YOP1</fullName>
    </recommendedName>
</protein>
<sequence length="349" mass="38492">MMYLVARVVCSVAGWLYPAYASYKAINTRDNNRLTAWLMYWSVMGMFSVVEVVLDTFVFWFPFYYEIKMLFVLWMILPQTQGSIYIYQAIVEPYLMKHEKEIDLTLKDMKNKAMVMGMQYIKQAIQALQNLALDMYKKSQAPASTSSFSAAGVDQQSDDRSAPPPSYTPTATNDSTEGSKIRAPKQGVFSWAYAVVSPKLVAVATMASDTVSRNIPSRPLPQPPVNLYDERTQSTGSTSSRDSSISGKNVDNILGIISAAAASAAKNSNSPSAEKTELDQLTSRLNRATHSTGIDSPGGGQSLRSRKISLYEDEYSENDTSPAATRQHTAENSWSGYSGFGRTSVSNDQ</sequence>
<dbReference type="AlphaFoldDB" id="A0A197JMV3"/>
<dbReference type="STRING" id="1314771.A0A197JMV3"/>
<organism evidence="3 4">
    <name type="scientific">Linnemannia elongata AG-77</name>
    <dbReference type="NCBI Taxonomy" id="1314771"/>
    <lineage>
        <taxon>Eukaryota</taxon>
        <taxon>Fungi</taxon>
        <taxon>Fungi incertae sedis</taxon>
        <taxon>Mucoromycota</taxon>
        <taxon>Mortierellomycotina</taxon>
        <taxon>Mortierellomycetes</taxon>
        <taxon>Mortierellales</taxon>
        <taxon>Mortierellaceae</taxon>
        <taxon>Linnemannia</taxon>
    </lineage>
</organism>
<comment type="caution">
    <text evidence="1">Lacks conserved residue(s) required for the propagation of feature annotation.</text>
</comment>
<keyword evidence="1" id="KW-0472">Membrane</keyword>
<dbReference type="InterPro" id="IPR004345">
    <property type="entry name" value="TB2_DP1_HVA22"/>
</dbReference>
<dbReference type="GO" id="GO:0071782">
    <property type="term" value="C:endoplasmic reticulum tubular network"/>
    <property type="evidence" value="ECO:0007669"/>
    <property type="project" value="TreeGrafter"/>
</dbReference>
<accession>A0A197JMV3</accession>
<dbReference type="GO" id="GO:0016020">
    <property type="term" value="C:membrane"/>
    <property type="evidence" value="ECO:0007669"/>
    <property type="project" value="UniProtKB-SubCell"/>
</dbReference>
<feature type="region of interest" description="Disordered" evidence="2">
    <location>
        <begin position="289"/>
        <end position="349"/>
    </location>
</feature>
<feature type="compositionally biased region" description="Low complexity" evidence="2">
    <location>
        <begin position="233"/>
        <end position="246"/>
    </location>
</feature>
<proteinExistence type="inferred from homology"/>
<dbReference type="EMBL" id="KV442065">
    <property type="protein sequence ID" value="OAQ26577.1"/>
    <property type="molecule type" value="Genomic_DNA"/>
</dbReference>
<comment type="subcellular location">
    <subcellularLocation>
        <location evidence="1">Membrane</location>
        <topology evidence="1">Multi-pass membrane protein</topology>
    </subcellularLocation>
</comment>